<keyword evidence="1" id="KW-1133">Transmembrane helix</keyword>
<evidence type="ECO:0000313" key="2">
    <source>
        <dbReference type="EMBL" id="APS41431.1"/>
    </source>
</evidence>
<proteinExistence type="predicted"/>
<feature type="transmembrane region" description="Helical" evidence="1">
    <location>
        <begin position="6"/>
        <end position="33"/>
    </location>
</feature>
<keyword evidence="1" id="KW-0472">Membrane</keyword>
<sequence>MSNDMISFLIILGTLTSAWIAVMAFISMIEFLIDGNVHRVVRGIKLLLRYSLIRLGGVDGKEAHRILLGK</sequence>
<dbReference type="KEGG" id="wjo:FOL01_0572"/>
<organism evidence="2 3">
    <name type="scientific">Weissella jogaejeotgali</name>
    <dbReference type="NCBI Taxonomy" id="1631871"/>
    <lineage>
        <taxon>Bacteria</taxon>
        <taxon>Bacillati</taxon>
        <taxon>Bacillota</taxon>
        <taxon>Bacilli</taxon>
        <taxon>Lactobacillales</taxon>
        <taxon>Lactobacillaceae</taxon>
        <taxon>Weissella</taxon>
    </lineage>
</organism>
<keyword evidence="3" id="KW-1185">Reference proteome</keyword>
<dbReference type="EMBL" id="CP014332">
    <property type="protein sequence ID" value="APS41431.1"/>
    <property type="molecule type" value="Genomic_DNA"/>
</dbReference>
<dbReference type="AlphaFoldDB" id="A0A1L6RA51"/>
<dbReference type="OrthoDB" id="2148282at2"/>
<gene>
    <name evidence="2" type="ORF">FOL01_0572</name>
</gene>
<name>A0A1L6RA51_9LACO</name>
<dbReference type="STRING" id="1631871.FOL01_0572"/>
<keyword evidence="1" id="KW-0812">Transmembrane</keyword>
<reference evidence="2 3" key="1">
    <citation type="submission" date="2016-02" db="EMBL/GenBank/DDBJ databases">
        <title>Complete Genome Sequence of Weissella jogaejeotgali FOL01.</title>
        <authorList>
            <person name="Lee J.-H."/>
            <person name="Ku H.-J."/>
        </authorList>
    </citation>
    <scope>NUCLEOTIDE SEQUENCE [LARGE SCALE GENOMIC DNA]</scope>
    <source>
        <strain evidence="2 3">FOL01</strain>
    </source>
</reference>
<dbReference type="Proteomes" id="UP000185473">
    <property type="component" value="Chromosome"/>
</dbReference>
<protein>
    <submittedName>
        <fullName evidence="2">Uncharacterized protein</fullName>
    </submittedName>
</protein>
<evidence type="ECO:0000313" key="3">
    <source>
        <dbReference type="Proteomes" id="UP000185473"/>
    </source>
</evidence>
<accession>A0A1L6RA51</accession>
<evidence type="ECO:0000256" key="1">
    <source>
        <dbReference type="SAM" id="Phobius"/>
    </source>
</evidence>
<dbReference type="RefSeq" id="WP_075269284.1">
    <property type="nucleotide sequence ID" value="NZ_CP014332.1"/>
</dbReference>